<sequence>MAAADKLTRWFDLIAALLRRRNGGTFEEFRYDVPAYITAAVNEASIMRTFERDKDELRAFGVAIETLPDGDGGESRYRLRPDEFYLPLLALCESRIVSALEVRTIARPKGIGFQTLPVLAITPDECLTLRRAAGRVRALGNPTLDADAAGAIRKLEQDVGLLPIGEPIVAAVKVHASTFEVLGAALSARQRVTFSYASMGRNQQSMRTVEPYGLVFLTGHWYLVAHDPTQQALRQFRVSRISKPKYNAQKKQPDYVIPATFDLEAHAASRQSWELGDEEAVSVVVAFRGESGQVQQGMQLGEETSTPSERCFRVRRRDPFLRWLLTFGGDASIVSPAEWHGSWRTLLHDTLSAHRAAQSLANAAEVA</sequence>
<evidence type="ECO:0000313" key="2">
    <source>
        <dbReference type="EMBL" id="QJR36932.1"/>
    </source>
</evidence>
<feature type="domain" description="WYL" evidence="1">
    <location>
        <begin position="178"/>
        <end position="243"/>
    </location>
</feature>
<evidence type="ECO:0000313" key="3">
    <source>
        <dbReference type="Proteomes" id="UP000500938"/>
    </source>
</evidence>
<dbReference type="PANTHER" id="PTHR34580:SF1">
    <property type="entry name" value="PROTEIN PAFC"/>
    <property type="match status" value="1"/>
</dbReference>
<evidence type="ECO:0000259" key="1">
    <source>
        <dbReference type="Pfam" id="PF13280"/>
    </source>
</evidence>
<accession>A0A6M4IVQ2</accession>
<keyword evidence="3" id="KW-1185">Reference proteome</keyword>
<dbReference type="KEGG" id="ggr:HKW67_16120"/>
<dbReference type="Proteomes" id="UP000500938">
    <property type="component" value="Chromosome"/>
</dbReference>
<dbReference type="AlphaFoldDB" id="A0A6M4IVQ2"/>
<dbReference type="PANTHER" id="PTHR34580">
    <property type="match status" value="1"/>
</dbReference>
<gene>
    <name evidence="2" type="ORF">HKW67_16120</name>
</gene>
<dbReference type="RefSeq" id="WP_171226365.1">
    <property type="nucleotide sequence ID" value="NZ_CP053085.1"/>
</dbReference>
<dbReference type="EMBL" id="CP053085">
    <property type="protein sequence ID" value="QJR36932.1"/>
    <property type="molecule type" value="Genomic_DNA"/>
</dbReference>
<reference evidence="2 3" key="1">
    <citation type="submission" date="2020-05" db="EMBL/GenBank/DDBJ databases">
        <title>Complete genome sequence of Gemmatimonas greenlandica TET16.</title>
        <authorList>
            <person name="Zeng Y."/>
        </authorList>
    </citation>
    <scope>NUCLEOTIDE SEQUENCE [LARGE SCALE GENOMIC DNA]</scope>
    <source>
        <strain evidence="2 3">TET16</strain>
    </source>
</reference>
<protein>
    <submittedName>
        <fullName evidence="2">WYL domain-containing protein</fullName>
    </submittedName>
</protein>
<name>A0A6M4IVQ2_9BACT</name>
<proteinExistence type="predicted"/>
<dbReference type="PROSITE" id="PS52050">
    <property type="entry name" value="WYL"/>
    <property type="match status" value="1"/>
</dbReference>
<dbReference type="InterPro" id="IPR051534">
    <property type="entry name" value="CBASS_pafABC_assoc_protein"/>
</dbReference>
<dbReference type="InterPro" id="IPR026881">
    <property type="entry name" value="WYL_dom"/>
</dbReference>
<organism evidence="2 3">
    <name type="scientific">Gemmatimonas groenlandica</name>
    <dbReference type="NCBI Taxonomy" id="2732249"/>
    <lineage>
        <taxon>Bacteria</taxon>
        <taxon>Pseudomonadati</taxon>
        <taxon>Gemmatimonadota</taxon>
        <taxon>Gemmatimonadia</taxon>
        <taxon>Gemmatimonadales</taxon>
        <taxon>Gemmatimonadaceae</taxon>
        <taxon>Gemmatimonas</taxon>
    </lineage>
</organism>
<dbReference type="Pfam" id="PF13280">
    <property type="entry name" value="WYL"/>
    <property type="match status" value="1"/>
</dbReference>